<protein>
    <submittedName>
        <fullName evidence="5">Sugar kinase</fullName>
    </submittedName>
</protein>
<keyword evidence="3 5" id="KW-0418">Kinase</keyword>
<dbReference type="PANTHER" id="PTHR43320:SF2">
    <property type="entry name" value="2-DEHYDRO-3-DEOXYGLUCONOKINASE_2-DEHYDRO-3-DEOXYGALACTONOKINASE"/>
    <property type="match status" value="1"/>
</dbReference>
<dbReference type="Gene3D" id="3.40.1190.20">
    <property type="match status" value="1"/>
</dbReference>
<comment type="caution">
    <text evidence="5">The sequence shown here is derived from an EMBL/GenBank/DDBJ whole genome shotgun (WGS) entry which is preliminary data.</text>
</comment>
<accession>A0ABS2BNX6</accession>
<dbReference type="InterPro" id="IPR052700">
    <property type="entry name" value="Carb_kinase_PfkB-like"/>
</dbReference>
<evidence type="ECO:0000259" key="4">
    <source>
        <dbReference type="Pfam" id="PF00294"/>
    </source>
</evidence>
<gene>
    <name evidence="5" type="ORF">JMJ54_15955</name>
</gene>
<dbReference type="EMBL" id="JAESND010000009">
    <property type="protein sequence ID" value="MBM3117330.1"/>
    <property type="molecule type" value="Genomic_DNA"/>
</dbReference>
<name>A0ABS2BNX6_9NEIS</name>
<evidence type="ECO:0000256" key="2">
    <source>
        <dbReference type="ARBA" id="ARBA00022679"/>
    </source>
</evidence>
<dbReference type="InterPro" id="IPR002173">
    <property type="entry name" value="Carboh/pur_kinase_PfkB_CS"/>
</dbReference>
<reference evidence="5 6" key="1">
    <citation type="submission" date="2021-01" db="EMBL/GenBank/DDBJ databases">
        <title>Draft Genome Sequence and Polyhydroxyalkanoate Biosynthetic Potential of Jeongeupia naejangsanensis Type Strain DSM 24253.</title>
        <authorList>
            <person name="Turrini P."/>
            <person name="Artuso I."/>
            <person name="Lugli G.A."/>
            <person name="Frangipani E."/>
            <person name="Ventura M."/>
            <person name="Visca P."/>
        </authorList>
    </citation>
    <scope>NUCLEOTIDE SEQUENCE [LARGE SCALE GENOMIC DNA]</scope>
    <source>
        <strain evidence="5 6">DSM 24253</strain>
    </source>
</reference>
<dbReference type="PROSITE" id="PS00584">
    <property type="entry name" value="PFKB_KINASES_2"/>
    <property type="match status" value="1"/>
</dbReference>
<keyword evidence="6" id="KW-1185">Reference proteome</keyword>
<dbReference type="Pfam" id="PF00294">
    <property type="entry name" value="PfkB"/>
    <property type="match status" value="1"/>
</dbReference>
<evidence type="ECO:0000256" key="3">
    <source>
        <dbReference type="ARBA" id="ARBA00022777"/>
    </source>
</evidence>
<organism evidence="5 6">
    <name type="scientific">Jeongeupia naejangsanensis</name>
    <dbReference type="NCBI Taxonomy" id="613195"/>
    <lineage>
        <taxon>Bacteria</taxon>
        <taxon>Pseudomonadati</taxon>
        <taxon>Pseudomonadota</taxon>
        <taxon>Betaproteobacteria</taxon>
        <taxon>Neisseriales</taxon>
        <taxon>Chitinibacteraceae</taxon>
        <taxon>Jeongeupia</taxon>
    </lineage>
</organism>
<comment type="similarity">
    <text evidence="1">Belongs to the carbohydrate kinase PfkB family.</text>
</comment>
<sequence length="297" mass="32017">MRIGLIGEAMIELAGTPLERRWGGDTLNTAVYLARQLGDAHPVHYLSALGDDSLSDGLLADWQAEGIAIERIARLPGRLPGLYLVETDDAGERRFHYWRSDSAARHWFASGLDFAPLFDGLDAVYLSGITLALFAAPERKRLIEALAAFRQQGGRVWFDNNYRPQLWSVAEARDAYAHLYAIADIALITEDDEVRVFGDEDGALIARVQAAGCPEIVVKRGAMPALVASDGQLVAIATQPVEHVVDTCAAGDSFAAGYLAARILGATPADAARNGHWLAGRVIQYPGAIIPAGAMLR</sequence>
<dbReference type="InterPro" id="IPR011611">
    <property type="entry name" value="PfkB_dom"/>
</dbReference>
<keyword evidence="2" id="KW-0808">Transferase</keyword>
<evidence type="ECO:0000256" key="1">
    <source>
        <dbReference type="ARBA" id="ARBA00010688"/>
    </source>
</evidence>
<dbReference type="Proteomes" id="UP000809431">
    <property type="component" value="Unassembled WGS sequence"/>
</dbReference>
<evidence type="ECO:0000313" key="5">
    <source>
        <dbReference type="EMBL" id="MBM3117330.1"/>
    </source>
</evidence>
<dbReference type="PANTHER" id="PTHR43320">
    <property type="entry name" value="SUGAR KINASE"/>
    <property type="match status" value="1"/>
</dbReference>
<dbReference type="InterPro" id="IPR029056">
    <property type="entry name" value="Ribokinase-like"/>
</dbReference>
<dbReference type="GO" id="GO:0016301">
    <property type="term" value="F:kinase activity"/>
    <property type="evidence" value="ECO:0007669"/>
    <property type="project" value="UniProtKB-KW"/>
</dbReference>
<dbReference type="SUPFAM" id="SSF53613">
    <property type="entry name" value="Ribokinase-like"/>
    <property type="match status" value="1"/>
</dbReference>
<proteinExistence type="inferred from homology"/>
<dbReference type="CDD" id="cd01166">
    <property type="entry name" value="KdgK"/>
    <property type="match status" value="1"/>
</dbReference>
<feature type="domain" description="Carbohydrate kinase PfkB" evidence="4">
    <location>
        <begin position="18"/>
        <end position="291"/>
    </location>
</feature>
<evidence type="ECO:0000313" key="6">
    <source>
        <dbReference type="Proteomes" id="UP000809431"/>
    </source>
</evidence>
<dbReference type="RefSeq" id="WP_203539547.1">
    <property type="nucleotide sequence ID" value="NZ_JAESND010000009.1"/>
</dbReference>